<organism evidence="6 7">
    <name type="scientific">Phialocephala subalpina</name>
    <dbReference type="NCBI Taxonomy" id="576137"/>
    <lineage>
        <taxon>Eukaryota</taxon>
        <taxon>Fungi</taxon>
        <taxon>Dikarya</taxon>
        <taxon>Ascomycota</taxon>
        <taxon>Pezizomycotina</taxon>
        <taxon>Leotiomycetes</taxon>
        <taxon>Helotiales</taxon>
        <taxon>Mollisiaceae</taxon>
        <taxon>Phialocephala</taxon>
        <taxon>Phialocephala fortinii species complex</taxon>
    </lineage>
</organism>
<feature type="domain" description="MYND-type" evidence="5">
    <location>
        <begin position="21"/>
        <end position="60"/>
    </location>
</feature>
<name>A0A1L7WEW8_9HELO</name>
<dbReference type="PROSITE" id="PS50865">
    <property type="entry name" value="ZF_MYND_2"/>
    <property type="match status" value="1"/>
</dbReference>
<dbReference type="SUPFAM" id="SSF144232">
    <property type="entry name" value="HIT/MYND zinc finger-like"/>
    <property type="match status" value="1"/>
</dbReference>
<dbReference type="InterPro" id="IPR052839">
    <property type="entry name" value="Mito_gene_expr_regulator"/>
</dbReference>
<dbReference type="EMBL" id="FJOG01000001">
    <property type="protein sequence ID" value="CZR51327.1"/>
    <property type="molecule type" value="Genomic_DNA"/>
</dbReference>
<evidence type="ECO:0000256" key="3">
    <source>
        <dbReference type="ARBA" id="ARBA00022833"/>
    </source>
</evidence>
<evidence type="ECO:0000256" key="4">
    <source>
        <dbReference type="PROSITE-ProRule" id="PRU00134"/>
    </source>
</evidence>
<dbReference type="InterPro" id="IPR046824">
    <property type="entry name" value="Mss51-like_C"/>
</dbReference>
<sequence>MSKSEAVLFPTPVSAVKGAVCFMCYKAATTLNKCGACKRVFYCSGECQKKDWKRGHKKLCPVLQEINSLDSPKQPQSWQEYREEMWMRITAFRNHQPRGQFTVNDERLLQYQPYCTSCHLTIFQLPPSNQKLTLCPNCQIAAHCPSCPFSSHEAACSNLKSVTTAEHFAIAHYIETSEPSLIMPTGTPRTTYLPLSSAEGWLDYYTTISDKPMIAGLLSPDLKPLVENDEMASAMTAATEKMSMMLSIIAGLESVYPDLRNMEKVNLHLIGANAKELDALMLFEEILHLLPSLKEIHTVMVGLEMPNPIDGGGKIVLDCCPECTKQKRVRSMEMHKGAYHDFVKYSAYQKPDLAVAFQTGHSQECVDDWTPTIKYLVSANHYTMFTCYNEKEMTEEKEILRKLGAEYVIEGGKNKWRSMRPLLEVMEETENSVYYNHQYWYVLQCKGVTK</sequence>
<dbReference type="AlphaFoldDB" id="A0A1L7WEW8"/>
<dbReference type="InterPro" id="IPR002893">
    <property type="entry name" value="Znf_MYND"/>
</dbReference>
<dbReference type="PANTHER" id="PTHR46920:SF1">
    <property type="entry name" value="PROTEIN MSS51 HOMOLOG, MITOCHONDRIAL-RELATED"/>
    <property type="match status" value="1"/>
</dbReference>
<dbReference type="Gene3D" id="6.10.140.2220">
    <property type="match status" value="1"/>
</dbReference>
<gene>
    <name evidence="6" type="ORF">PAC_01202</name>
</gene>
<evidence type="ECO:0000256" key="1">
    <source>
        <dbReference type="ARBA" id="ARBA00022723"/>
    </source>
</evidence>
<evidence type="ECO:0000259" key="5">
    <source>
        <dbReference type="PROSITE" id="PS50865"/>
    </source>
</evidence>
<keyword evidence="1" id="KW-0479">Metal-binding</keyword>
<keyword evidence="2 4" id="KW-0863">Zinc-finger</keyword>
<dbReference type="Pfam" id="PF01753">
    <property type="entry name" value="zf-MYND"/>
    <property type="match status" value="1"/>
</dbReference>
<dbReference type="Proteomes" id="UP000184330">
    <property type="component" value="Unassembled WGS sequence"/>
</dbReference>
<protein>
    <recommendedName>
        <fullName evidence="5">MYND-type domain-containing protein</fullName>
    </recommendedName>
</protein>
<dbReference type="Pfam" id="PF20179">
    <property type="entry name" value="MSS51_C"/>
    <property type="match status" value="1"/>
</dbReference>
<dbReference type="GO" id="GO:0008270">
    <property type="term" value="F:zinc ion binding"/>
    <property type="evidence" value="ECO:0007669"/>
    <property type="project" value="UniProtKB-KW"/>
</dbReference>
<evidence type="ECO:0000313" key="7">
    <source>
        <dbReference type="Proteomes" id="UP000184330"/>
    </source>
</evidence>
<dbReference type="PANTHER" id="PTHR46920">
    <property type="match status" value="1"/>
</dbReference>
<reference evidence="6 7" key="1">
    <citation type="submission" date="2016-03" db="EMBL/GenBank/DDBJ databases">
        <authorList>
            <person name="Ploux O."/>
        </authorList>
    </citation>
    <scope>NUCLEOTIDE SEQUENCE [LARGE SCALE GENOMIC DNA]</scope>
    <source>
        <strain evidence="6 7">UAMH 11012</strain>
    </source>
</reference>
<keyword evidence="3" id="KW-0862">Zinc</keyword>
<proteinExistence type="predicted"/>
<accession>A0A1L7WEW8</accession>
<evidence type="ECO:0000313" key="6">
    <source>
        <dbReference type="EMBL" id="CZR51327.1"/>
    </source>
</evidence>
<keyword evidence="7" id="KW-1185">Reference proteome</keyword>
<dbReference type="OrthoDB" id="432970at2759"/>
<dbReference type="PROSITE" id="PS01360">
    <property type="entry name" value="ZF_MYND_1"/>
    <property type="match status" value="1"/>
</dbReference>
<evidence type="ECO:0000256" key="2">
    <source>
        <dbReference type="ARBA" id="ARBA00022771"/>
    </source>
</evidence>
<dbReference type="STRING" id="576137.A0A1L7WEW8"/>